<dbReference type="EMBL" id="CAUOFW020010524">
    <property type="protein sequence ID" value="CAK9188600.1"/>
    <property type="molecule type" value="Genomic_DNA"/>
</dbReference>
<gene>
    <name evidence="3" type="ORF">ILEXP_LOCUS59289</name>
</gene>
<feature type="non-terminal residue" evidence="3">
    <location>
        <position position="1"/>
    </location>
</feature>
<dbReference type="PANTHER" id="PTHR38527">
    <property type="entry name" value="OS01G0838200 PROTEIN"/>
    <property type="match status" value="1"/>
</dbReference>
<keyword evidence="2" id="KW-1133">Transmembrane helix</keyword>
<dbReference type="AlphaFoldDB" id="A0ABC8V5K1"/>
<feature type="compositionally biased region" description="Basic residues" evidence="1">
    <location>
        <begin position="32"/>
        <end position="42"/>
    </location>
</feature>
<accession>A0ABC8V5K1</accession>
<evidence type="ECO:0000256" key="1">
    <source>
        <dbReference type="SAM" id="MobiDB-lite"/>
    </source>
</evidence>
<evidence type="ECO:0000313" key="3">
    <source>
        <dbReference type="EMBL" id="CAK9188600.1"/>
    </source>
</evidence>
<feature type="compositionally biased region" description="Basic and acidic residues" evidence="1">
    <location>
        <begin position="92"/>
        <end position="102"/>
    </location>
</feature>
<keyword evidence="4" id="KW-1185">Reference proteome</keyword>
<comment type="caution">
    <text evidence="3">The sequence shown here is derived from an EMBL/GenBank/DDBJ whole genome shotgun (WGS) entry which is preliminary data.</text>
</comment>
<evidence type="ECO:0000256" key="2">
    <source>
        <dbReference type="SAM" id="Phobius"/>
    </source>
</evidence>
<sequence>STNPSQPSLSFPAHSLYLFLITLITFCLPKRMSQRANRHQRRPSQSVFVFPDNLSAPFSDNDGGDKVAPPSQVQLPPKENGVVPIPPPAKSSESEEVAKDIDNERELVAATEK</sequence>
<feature type="transmembrane region" description="Helical" evidence="2">
    <location>
        <begin position="12"/>
        <end position="29"/>
    </location>
</feature>
<name>A0ABC8V5K1_9AQUA</name>
<proteinExistence type="predicted"/>
<dbReference type="Proteomes" id="UP001642360">
    <property type="component" value="Unassembled WGS sequence"/>
</dbReference>
<feature type="region of interest" description="Disordered" evidence="1">
    <location>
        <begin position="32"/>
        <end position="102"/>
    </location>
</feature>
<reference evidence="3 4" key="1">
    <citation type="submission" date="2024-02" db="EMBL/GenBank/DDBJ databases">
        <authorList>
            <person name="Vignale AGUSTIN F."/>
            <person name="Sosa J E."/>
            <person name="Modenutti C."/>
        </authorList>
    </citation>
    <scope>NUCLEOTIDE SEQUENCE [LARGE SCALE GENOMIC DNA]</scope>
</reference>
<dbReference type="PANTHER" id="PTHR38527:SF4">
    <property type="entry name" value="OS05G0461600 PROTEIN"/>
    <property type="match status" value="1"/>
</dbReference>
<evidence type="ECO:0000313" key="4">
    <source>
        <dbReference type="Proteomes" id="UP001642360"/>
    </source>
</evidence>
<organism evidence="3 4">
    <name type="scientific">Ilex paraguariensis</name>
    <name type="common">yerba mate</name>
    <dbReference type="NCBI Taxonomy" id="185542"/>
    <lineage>
        <taxon>Eukaryota</taxon>
        <taxon>Viridiplantae</taxon>
        <taxon>Streptophyta</taxon>
        <taxon>Embryophyta</taxon>
        <taxon>Tracheophyta</taxon>
        <taxon>Spermatophyta</taxon>
        <taxon>Magnoliopsida</taxon>
        <taxon>eudicotyledons</taxon>
        <taxon>Gunneridae</taxon>
        <taxon>Pentapetalae</taxon>
        <taxon>asterids</taxon>
        <taxon>campanulids</taxon>
        <taxon>Aquifoliales</taxon>
        <taxon>Aquifoliaceae</taxon>
        <taxon>Ilex</taxon>
    </lineage>
</organism>
<protein>
    <submittedName>
        <fullName evidence="3">Uncharacterized protein</fullName>
    </submittedName>
</protein>
<keyword evidence="2" id="KW-0812">Transmembrane</keyword>
<keyword evidence="2" id="KW-0472">Membrane</keyword>